<keyword evidence="8" id="KW-1278">Translocase</keyword>
<reference evidence="20" key="1">
    <citation type="journal article" date="2011" name="J. Ocean Univ. China">
        <title>Complete mitochondrial genome of the nemertean Lineus alborostratus (Nemertea: Heteronemertea).</title>
        <authorList>
            <person name="Xu D."/>
            <person name="Chen H."/>
            <person name="Shi W."/>
            <person name="Sun S."/>
        </authorList>
    </citation>
    <scope>NUCLEOTIDE SEQUENCE</scope>
</reference>
<keyword evidence="7" id="KW-0999">Mitochondrion inner membrane</keyword>
<evidence type="ECO:0000256" key="15">
    <source>
        <dbReference type="ARBA" id="ARBA00049551"/>
    </source>
</evidence>
<feature type="transmembrane region" description="Helical" evidence="16">
    <location>
        <begin position="486"/>
        <end position="505"/>
    </location>
</feature>
<evidence type="ECO:0000313" key="20">
    <source>
        <dbReference type="EMBL" id="AEM23549.1"/>
    </source>
</evidence>
<dbReference type="PANTHER" id="PTHR42829:SF2">
    <property type="entry name" value="NADH-UBIQUINONE OXIDOREDUCTASE CHAIN 5"/>
    <property type="match status" value="1"/>
</dbReference>
<feature type="transmembrane region" description="Helical" evidence="16">
    <location>
        <begin position="454"/>
        <end position="474"/>
    </location>
</feature>
<dbReference type="PRINTS" id="PR01434">
    <property type="entry name" value="NADHDHGNASE5"/>
</dbReference>
<keyword evidence="12 16" id="KW-0830">Ubiquinone</keyword>
<dbReference type="Pfam" id="PF06455">
    <property type="entry name" value="NADH5_C"/>
    <property type="match status" value="1"/>
</dbReference>
<feature type="transmembrane region" description="Helical" evidence="16">
    <location>
        <begin position="153"/>
        <end position="175"/>
    </location>
</feature>
<feature type="transmembrane region" description="Helical" evidence="16">
    <location>
        <begin position="421"/>
        <end position="442"/>
    </location>
</feature>
<dbReference type="PANTHER" id="PTHR42829">
    <property type="entry name" value="NADH-UBIQUINONE OXIDOREDUCTASE CHAIN 5"/>
    <property type="match status" value="1"/>
</dbReference>
<dbReference type="Pfam" id="PF00361">
    <property type="entry name" value="Proton_antipo_M"/>
    <property type="match status" value="1"/>
</dbReference>
<feature type="domain" description="NADH dehydrogenase subunit 5 C-terminal" evidence="19">
    <location>
        <begin position="392"/>
        <end position="573"/>
    </location>
</feature>
<evidence type="ECO:0000256" key="12">
    <source>
        <dbReference type="ARBA" id="ARBA00023075"/>
    </source>
</evidence>
<dbReference type="GO" id="GO:0042773">
    <property type="term" value="P:ATP synthesis coupled electron transport"/>
    <property type="evidence" value="ECO:0007669"/>
    <property type="project" value="InterPro"/>
</dbReference>
<feature type="domain" description="NADH:quinone oxidoreductase/Mrp antiporter transmembrane" evidence="17">
    <location>
        <begin position="110"/>
        <end position="386"/>
    </location>
</feature>
<evidence type="ECO:0000256" key="4">
    <source>
        <dbReference type="ARBA" id="ARBA00022448"/>
    </source>
</evidence>
<protein>
    <recommendedName>
        <fullName evidence="3 16">NADH-ubiquinone oxidoreductase chain 5</fullName>
        <ecNumber evidence="2 16">7.1.1.2</ecNumber>
    </recommendedName>
</protein>
<dbReference type="InterPro" id="IPR003945">
    <property type="entry name" value="NU5C-like"/>
</dbReference>
<keyword evidence="5" id="KW-0679">Respiratory chain</keyword>
<evidence type="ECO:0000256" key="14">
    <source>
        <dbReference type="ARBA" id="ARBA00023136"/>
    </source>
</evidence>
<dbReference type="AlphaFoldDB" id="I6MR71"/>
<evidence type="ECO:0000256" key="8">
    <source>
        <dbReference type="ARBA" id="ARBA00022967"/>
    </source>
</evidence>
<dbReference type="GO" id="GO:0008137">
    <property type="term" value="F:NADH dehydrogenase (ubiquinone) activity"/>
    <property type="evidence" value="ECO:0007669"/>
    <property type="project" value="UniProtKB-EC"/>
</dbReference>
<dbReference type="EMBL" id="JN234382">
    <property type="protein sequence ID" value="AEM23549.1"/>
    <property type="molecule type" value="Genomic_DNA"/>
</dbReference>
<dbReference type="Pfam" id="PF00662">
    <property type="entry name" value="Proton_antipo_N"/>
    <property type="match status" value="1"/>
</dbReference>
<dbReference type="GO" id="GO:0015990">
    <property type="term" value="P:electron transport coupled proton transport"/>
    <property type="evidence" value="ECO:0007669"/>
    <property type="project" value="TreeGrafter"/>
</dbReference>
<keyword evidence="14 16" id="KW-0472">Membrane</keyword>
<evidence type="ECO:0000259" key="18">
    <source>
        <dbReference type="Pfam" id="PF00662"/>
    </source>
</evidence>
<feature type="transmembrane region" description="Helical" evidence="16">
    <location>
        <begin position="246"/>
        <end position="264"/>
    </location>
</feature>
<dbReference type="EC" id="7.1.1.2" evidence="2 16"/>
<evidence type="ECO:0000256" key="6">
    <source>
        <dbReference type="ARBA" id="ARBA00022692"/>
    </source>
</evidence>
<evidence type="ECO:0000256" key="13">
    <source>
        <dbReference type="ARBA" id="ARBA00023128"/>
    </source>
</evidence>
<evidence type="ECO:0000256" key="16">
    <source>
        <dbReference type="RuleBase" id="RU003404"/>
    </source>
</evidence>
<dbReference type="InterPro" id="IPR010934">
    <property type="entry name" value="NADH_DH_su5_C"/>
</dbReference>
<keyword evidence="10 16" id="KW-1133">Transmembrane helix</keyword>
<feature type="transmembrane region" description="Helical" evidence="16">
    <location>
        <begin position="295"/>
        <end position="317"/>
    </location>
</feature>
<comment type="function">
    <text evidence="16">Core subunit of the mitochondrial membrane respiratory chain NADH dehydrogenase (Complex I) which catalyzes electron transfer from NADH through the respiratory chain, using ubiquinone as an electron acceptor. Essential for the catalytic activity and assembly of complex I.</text>
</comment>
<feature type="transmembrane region" description="Helical" evidence="16">
    <location>
        <begin position="215"/>
        <end position="234"/>
    </location>
</feature>
<dbReference type="GO" id="GO:0005743">
    <property type="term" value="C:mitochondrial inner membrane"/>
    <property type="evidence" value="ECO:0007669"/>
    <property type="project" value="UniProtKB-SubCell"/>
</dbReference>
<evidence type="ECO:0000259" key="17">
    <source>
        <dbReference type="Pfam" id="PF00361"/>
    </source>
</evidence>
<evidence type="ECO:0000256" key="10">
    <source>
        <dbReference type="ARBA" id="ARBA00022989"/>
    </source>
</evidence>
<keyword evidence="4 16" id="KW-0813">Transport</keyword>
<evidence type="ECO:0000256" key="2">
    <source>
        <dbReference type="ARBA" id="ARBA00012944"/>
    </source>
</evidence>
<accession>I6MR71</accession>
<evidence type="ECO:0000256" key="3">
    <source>
        <dbReference type="ARBA" id="ARBA00021096"/>
    </source>
</evidence>
<dbReference type="GeneID" id="13435429"/>
<dbReference type="GO" id="GO:0003954">
    <property type="term" value="F:NADH dehydrogenase activity"/>
    <property type="evidence" value="ECO:0007669"/>
    <property type="project" value="TreeGrafter"/>
</dbReference>
<keyword evidence="11 16" id="KW-0520">NAD</keyword>
<comment type="catalytic activity">
    <reaction evidence="15 16">
        <text>a ubiquinone + NADH + 5 H(+)(in) = a ubiquinol + NAD(+) + 4 H(+)(out)</text>
        <dbReference type="Rhea" id="RHEA:29091"/>
        <dbReference type="Rhea" id="RHEA-COMP:9565"/>
        <dbReference type="Rhea" id="RHEA-COMP:9566"/>
        <dbReference type="ChEBI" id="CHEBI:15378"/>
        <dbReference type="ChEBI" id="CHEBI:16389"/>
        <dbReference type="ChEBI" id="CHEBI:17976"/>
        <dbReference type="ChEBI" id="CHEBI:57540"/>
        <dbReference type="ChEBI" id="CHEBI:57945"/>
        <dbReference type="EC" id="7.1.1.2"/>
    </reaction>
</comment>
<feature type="transmembrane region" description="Helical" evidence="16">
    <location>
        <begin position="556"/>
        <end position="574"/>
    </location>
</feature>
<evidence type="ECO:0000259" key="19">
    <source>
        <dbReference type="Pfam" id="PF06455"/>
    </source>
</evidence>
<feature type="transmembrane region" description="Helical" evidence="16">
    <location>
        <begin position="369"/>
        <end position="392"/>
    </location>
</feature>
<keyword evidence="9" id="KW-0249">Electron transport</keyword>
<feature type="transmembrane region" description="Helical" evidence="16">
    <location>
        <begin position="58"/>
        <end position="79"/>
    </location>
</feature>
<feature type="transmembrane region" description="Helical" evidence="16">
    <location>
        <begin position="181"/>
        <end position="203"/>
    </location>
</feature>
<dbReference type="InterPro" id="IPR001750">
    <property type="entry name" value="ND/Mrp_TM"/>
</dbReference>
<comment type="similarity">
    <text evidence="16">Belongs to the complex I subunit 5 family.</text>
</comment>
<organism evidence="20">
    <name type="scientific">Kulikovia alborostrata</name>
    <dbReference type="NCBI Taxonomy" id="187796"/>
    <lineage>
        <taxon>Eukaryota</taxon>
        <taxon>Metazoa</taxon>
        <taxon>Spiralia</taxon>
        <taxon>Lophotrochozoa</taxon>
        <taxon>Nemertea</taxon>
        <taxon>Pilidiophora</taxon>
        <taxon>Heteronemertea</taxon>
        <taxon>Lineidae</taxon>
        <taxon>Kulikovia</taxon>
    </lineage>
</organism>
<dbReference type="InterPro" id="IPR001516">
    <property type="entry name" value="Proton_antipo_N"/>
</dbReference>
<feature type="transmembrane region" description="Helical" evidence="16">
    <location>
        <begin position="271"/>
        <end position="289"/>
    </location>
</feature>
<evidence type="ECO:0000256" key="7">
    <source>
        <dbReference type="ARBA" id="ARBA00022792"/>
    </source>
</evidence>
<feature type="domain" description="NADH-Ubiquinone oxidoreductase (complex I) chain 5 N-terminal" evidence="18">
    <location>
        <begin position="43"/>
        <end position="91"/>
    </location>
</feature>
<dbReference type="RefSeq" id="YP_006576092.1">
    <property type="nucleotide sequence ID" value="NC_018356.1"/>
</dbReference>
<evidence type="ECO:0000256" key="9">
    <source>
        <dbReference type="ARBA" id="ARBA00022982"/>
    </source>
</evidence>
<gene>
    <name evidence="20" type="primary">ND5</name>
</gene>
<keyword evidence="13 16" id="KW-0496">Mitochondrion</keyword>
<proteinExistence type="inferred from homology"/>
<evidence type="ECO:0000256" key="11">
    <source>
        <dbReference type="ARBA" id="ARBA00023027"/>
    </source>
</evidence>
<dbReference type="CTD" id="4540"/>
<feature type="transmembrane region" description="Helical" evidence="16">
    <location>
        <begin position="91"/>
        <end position="108"/>
    </location>
</feature>
<evidence type="ECO:0000256" key="5">
    <source>
        <dbReference type="ARBA" id="ARBA00022660"/>
    </source>
</evidence>
<comment type="subcellular location">
    <subcellularLocation>
        <location evidence="1">Mitochondrion inner membrane</location>
        <topology evidence="1">Multi-pass membrane protein</topology>
    </subcellularLocation>
</comment>
<geneLocation type="mitochondrion" evidence="20"/>
<name>I6MR71_9BILA</name>
<sequence>MWWRYYVSFNLSLFFCSLFFLLTLSLSVIVWYDFSVMLSWEIFNSNGVSISMDFLFDWVSISFGCVVLLISSCVLMFTCEYMSGDSFLPRFSWLVFLFVLSMCFVIFIPNIVVILIGWDGLGLTSFLLIIYYQNFKSQSAGMLTVLMNRVGDVMILLSVGVLSCQGAYTISYIFYDANLAMVVWFLVFAGMSKSAQIPFSSWLPAAMAAPTPVSALVHSSTLVTAGVFLLIRFYDFLSGLSAFKPFLLLVASLTMLMAGMAANLETDLKKVIALSTLSQLGVMMSALGMGCCKLALFHLYTHAMFKALLFLCAGSFIHRSQHSQDLRELGMVWDRTPVITSCLHISNLALCGAPFLAGFYSKDMILENLLFLDGSLVIFFMIFLATGLTVSYSVRLSYCSLWGTFNFSGSHNWGEETAQEVLPMIFLMIGAVAGGSCFMWMFFFDEGLVFLGSIMKSLTFFVLSTGLILGWALSSLSVFKPQLNSFFGYSSFLGVSLMWFLVLLSSQGVAKNSIKLGSYFLYQGDRGWFEVFGGKGVFSVSSKTIDFFSKCSLNTILCYLGIIIFSLGMFMITLL</sequence>
<evidence type="ECO:0000256" key="1">
    <source>
        <dbReference type="ARBA" id="ARBA00004448"/>
    </source>
</evidence>
<keyword evidence="6 16" id="KW-0812">Transmembrane</keyword>